<dbReference type="GO" id="GO:0003700">
    <property type="term" value="F:DNA-binding transcription factor activity"/>
    <property type="evidence" value="ECO:0007669"/>
    <property type="project" value="TreeGrafter"/>
</dbReference>
<dbReference type="PANTHER" id="PTHR33221">
    <property type="entry name" value="WINGED HELIX-TURN-HELIX TRANSCRIPTIONAL REGULATOR, RRF2 FAMILY"/>
    <property type="match status" value="1"/>
</dbReference>
<dbReference type="FunFam" id="1.10.10.10:FF:000026">
    <property type="entry name" value="HTH-type transcriptional regulator IscR"/>
    <property type="match status" value="1"/>
</dbReference>
<accession>A0A3A1Y9I5</accession>
<dbReference type="PROSITE" id="PS01332">
    <property type="entry name" value="HTH_RRF2_1"/>
    <property type="match status" value="1"/>
</dbReference>
<comment type="caution">
    <text evidence="2">The sequence shown here is derived from an EMBL/GenBank/DDBJ whole genome shotgun (WGS) entry which is preliminary data.</text>
</comment>
<dbReference type="GO" id="GO:0003677">
    <property type="term" value="F:DNA binding"/>
    <property type="evidence" value="ECO:0007669"/>
    <property type="project" value="UniProtKB-KW"/>
</dbReference>
<evidence type="ECO:0000256" key="1">
    <source>
        <dbReference type="ARBA" id="ARBA00023125"/>
    </source>
</evidence>
<dbReference type="SUPFAM" id="SSF46785">
    <property type="entry name" value="Winged helix' DNA-binding domain"/>
    <property type="match status" value="1"/>
</dbReference>
<dbReference type="Gene3D" id="1.10.10.10">
    <property type="entry name" value="Winged helix-like DNA-binding domain superfamily/Winged helix DNA-binding domain"/>
    <property type="match status" value="1"/>
</dbReference>
<dbReference type="Proteomes" id="UP000265691">
    <property type="component" value="Unassembled WGS sequence"/>
</dbReference>
<sequence length="188" mass="21317">MKLTSKARYAVMAVADLALYSFLSKNTIVLKEIADRQQISISYLEQLFAKLRKRGIVNSLRGPGGGYFLSKDIDSISVWDIITAVDETIELKRCSGNGDCVSGERCITHNLWNDLTKNISAYLKQATIGSIIRDHLSDEAVNEEMVERLKYYQVEQKLRKNVGATGRQYRSKDMPHSRIHIVNLPHDD</sequence>
<organism evidence="2 3">
    <name type="scientific">Psittacicella hinzii</name>
    <dbReference type="NCBI Taxonomy" id="2028575"/>
    <lineage>
        <taxon>Bacteria</taxon>
        <taxon>Pseudomonadati</taxon>
        <taxon>Pseudomonadota</taxon>
        <taxon>Gammaproteobacteria</taxon>
        <taxon>Pasteurellales</taxon>
        <taxon>Psittacicellaceae</taxon>
        <taxon>Psittacicella</taxon>
    </lineage>
</organism>
<keyword evidence="3" id="KW-1185">Reference proteome</keyword>
<dbReference type="PANTHER" id="PTHR33221:SF5">
    <property type="entry name" value="HTH-TYPE TRANSCRIPTIONAL REGULATOR ISCR"/>
    <property type="match status" value="1"/>
</dbReference>
<evidence type="ECO:0000313" key="2">
    <source>
        <dbReference type="EMBL" id="RIY33986.1"/>
    </source>
</evidence>
<dbReference type="OrthoDB" id="9808360at2"/>
<dbReference type="PROSITE" id="PS51197">
    <property type="entry name" value="HTH_RRF2_2"/>
    <property type="match status" value="1"/>
</dbReference>
<dbReference type="AlphaFoldDB" id="A0A3A1Y9I5"/>
<name>A0A3A1Y9I5_9GAMM</name>
<dbReference type="GO" id="GO:0005829">
    <property type="term" value="C:cytosol"/>
    <property type="evidence" value="ECO:0007669"/>
    <property type="project" value="TreeGrafter"/>
</dbReference>
<dbReference type="NCBIfam" id="TIGR00738">
    <property type="entry name" value="rrf2_super"/>
    <property type="match status" value="1"/>
</dbReference>
<reference evidence="2 3" key="1">
    <citation type="submission" date="2017-08" db="EMBL/GenBank/DDBJ databases">
        <title>Reclassification of Bisgaard taxon 37 and 44.</title>
        <authorList>
            <person name="Christensen H."/>
        </authorList>
    </citation>
    <scope>NUCLEOTIDE SEQUENCE [LARGE SCALE GENOMIC DNA]</scope>
    <source>
        <strain evidence="2 3">B96_3</strain>
    </source>
</reference>
<evidence type="ECO:0000313" key="3">
    <source>
        <dbReference type="Proteomes" id="UP000265691"/>
    </source>
</evidence>
<dbReference type="RefSeq" id="WP_119524585.1">
    <property type="nucleotide sequence ID" value="NZ_NRHC01000019.1"/>
</dbReference>
<dbReference type="InterPro" id="IPR036390">
    <property type="entry name" value="WH_DNA-bd_sf"/>
</dbReference>
<dbReference type="InterPro" id="IPR036388">
    <property type="entry name" value="WH-like_DNA-bd_sf"/>
</dbReference>
<dbReference type="InterPro" id="IPR030489">
    <property type="entry name" value="TR_Rrf2-type_CS"/>
</dbReference>
<evidence type="ECO:0008006" key="4">
    <source>
        <dbReference type="Google" id="ProtNLM"/>
    </source>
</evidence>
<keyword evidence="1" id="KW-0238">DNA-binding</keyword>
<proteinExistence type="predicted"/>
<gene>
    <name evidence="2" type="ORF">CKF54_01855</name>
</gene>
<dbReference type="Pfam" id="PF02082">
    <property type="entry name" value="Rrf2"/>
    <property type="match status" value="1"/>
</dbReference>
<dbReference type="InterPro" id="IPR000944">
    <property type="entry name" value="Tscrpt_reg_Rrf2"/>
</dbReference>
<protein>
    <recommendedName>
        <fullName evidence="4">BadM/Rrf2 family transcriptional regulator</fullName>
    </recommendedName>
</protein>
<dbReference type="EMBL" id="NRHC01000019">
    <property type="protein sequence ID" value="RIY33986.1"/>
    <property type="molecule type" value="Genomic_DNA"/>
</dbReference>